<keyword evidence="7" id="KW-0378">Hydrolase</keyword>
<dbReference type="InterPro" id="IPR027417">
    <property type="entry name" value="P-loop_NTPase"/>
</dbReference>
<evidence type="ECO:0000256" key="4">
    <source>
        <dbReference type="ARBA" id="ARBA00005450"/>
    </source>
</evidence>
<feature type="domain" description="SRP54-type proteins GTP-binding" evidence="19">
    <location>
        <begin position="222"/>
        <end position="235"/>
    </location>
</feature>
<organism evidence="20 21">
    <name type="scientific">Pyxicephalus adspersus</name>
    <name type="common">African bullfrog</name>
    <dbReference type="NCBI Taxonomy" id="30357"/>
    <lineage>
        <taxon>Eukaryota</taxon>
        <taxon>Metazoa</taxon>
        <taxon>Chordata</taxon>
        <taxon>Craniata</taxon>
        <taxon>Vertebrata</taxon>
        <taxon>Euteleostomi</taxon>
        <taxon>Amphibia</taxon>
        <taxon>Batrachia</taxon>
        <taxon>Anura</taxon>
        <taxon>Neobatrachia</taxon>
        <taxon>Ranoidea</taxon>
        <taxon>Pyxicephalidae</taxon>
        <taxon>Pyxicephalinae</taxon>
        <taxon>Pyxicephalus</taxon>
    </lineage>
</organism>
<dbReference type="GO" id="GO:0003924">
    <property type="term" value="F:GTPase activity"/>
    <property type="evidence" value="ECO:0007669"/>
    <property type="project" value="InterPro"/>
</dbReference>
<dbReference type="InterPro" id="IPR004125">
    <property type="entry name" value="Signal_recog_particle_SRP54_M"/>
</dbReference>
<gene>
    <name evidence="20" type="ORF">GDO54_005254</name>
</gene>
<dbReference type="GO" id="GO:0005829">
    <property type="term" value="C:cytosol"/>
    <property type="evidence" value="ECO:0007669"/>
    <property type="project" value="TreeGrafter"/>
</dbReference>
<dbReference type="Pfam" id="PF02978">
    <property type="entry name" value="SRP_SPB"/>
    <property type="match status" value="1"/>
</dbReference>
<dbReference type="GO" id="GO:0030942">
    <property type="term" value="F:endoplasmic reticulum signal peptide binding"/>
    <property type="evidence" value="ECO:0007669"/>
    <property type="project" value="TreeGrafter"/>
</dbReference>
<evidence type="ECO:0000256" key="12">
    <source>
        <dbReference type="ARBA" id="ARBA00023242"/>
    </source>
</evidence>
<dbReference type="SUPFAM" id="SSF52540">
    <property type="entry name" value="P-loop containing nucleoside triphosphate hydrolases"/>
    <property type="match status" value="1"/>
</dbReference>
<dbReference type="GO" id="GO:0016607">
    <property type="term" value="C:nuclear speck"/>
    <property type="evidence" value="ECO:0007669"/>
    <property type="project" value="UniProtKB-SubCell"/>
</dbReference>
<comment type="function">
    <text evidence="17">Component of the signal recognition particle (SRP) complex, a ribonucleoprotein complex that mediates the cotranslational targeting of secretory and membrane proteins to the endoplasmic reticulum (ER). As part of the SRP complex, associates with the SRP receptor (SR) component SRPRA to target secretory proteins to the endoplasmic reticulum membrane. Binds to the signal sequence of presecretory proteins when they emerge from the ribosomes. Displays basal GTPase activity, and stimulates reciprocal GTPase activation of the SR subunit SRPRA. Forms a guanosine 5'-triphosphate (GTP)-dependent complex with the SR subunit SRPRA. SR compaction and GTPase mediated rearrangement of SR drive SRP-mediated cotranslational protein translocation into the ER. Requires the presence of SRP9/SRP14 and/or SRP19 to stably interact with RNA. Plays a role in proliferation and differentiation of granulocytic cells, neutrophils migration capacity and exocrine pancreas development.</text>
</comment>
<dbReference type="SUPFAM" id="SSF47446">
    <property type="entry name" value="Signal peptide-binding domain"/>
    <property type="match status" value="1"/>
</dbReference>
<evidence type="ECO:0000259" key="19">
    <source>
        <dbReference type="PROSITE" id="PS00300"/>
    </source>
</evidence>
<proteinExistence type="inferred from homology"/>
<dbReference type="PANTHER" id="PTHR11564:SF5">
    <property type="entry name" value="SIGNAL RECOGNITION PARTICLE SUBUNIT SRP54"/>
    <property type="match status" value="1"/>
</dbReference>
<dbReference type="InterPro" id="IPR000897">
    <property type="entry name" value="SRP54_GTPase_dom"/>
</dbReference>
<dbReference type="FunFam" id="3.40.50.300:FF:000022">
    <property type="entry name" value="Signal recognition particle 54 kDa subunit"/>
    <property type="match status" value="1"/>
</dbReference>
<dbReference type="SMART" id="SM00962">
    <property type="entry name" value="SRP54"/>
    <property type="match status" value="1"/>
</dbReference>
<evidence type="ECO:0000256" key="16">
    <source>
        <dbReference type="ARBA" id="ARBA00035672"/>
    </source>
</evidence>
<evidence type="ECO:0000256" key="2">
    <source>
        <dbReference type="ARBA" id="ARBA00004324"/>
    </source>
</evidence>
<accession>A0AAV2ZJQ4</accession>
<dbReference type="GO" id="GO:0005525">
    <property type="term" value="F:GTP binding"/>
    <property type="evidence" value="ECO:0007669"/>
    <property type="project" value="UniProtKB-KW"/>
</dbReference>
<dbReference type="FunFam" id="1.10.260.30:FF:000002">
    <property type="entry name" value="Signal recognition particle 54 kDa protein"/>
    <property type="match status" value="1"/>
</dbReference>
<dbReference type="Gene3D" id="3.40.50.300">
    <property type="entry name" value="P-loop containing nucleotide triphosphate hydrolases"/>
    <property type="match status" value="1"/>
</dbReference>
<evidence type="ECO:0000256" key="8">
    <source>
        <dbReference type="ARBA" id="ARBA00022824"/>
    </source>
</evidence>
<evidence type="ECO:0000313" key="21">
    <source>
        <dbReference type="Proteomes" id="UP001181693"/>
    </source>
</evidence>
<dbReference type="InterPro" id="IPR036891">
    <property type="entry name" value="Signal_recog_part_SRP54_M_sf"/>
</dbReference>
<dbReference type="GO" id="GO:0005783">
    <property type="term" value="C:endoplasmic reticulum"/>
    <property type="evidence" value="ECO:0007669"/>
    <property type="project" value="UniProtKB-SubCell"/>
</dbReference>
<dbReference type="PANTHER" id="PTHR11564">
    <property type="entry name" value="SIGNAL RECOGNITION PARTICLE 54K PROTEIN SRP54"/>
    <property type="match status" value="1"/>
</dbReference>
<dbReference type="Gene3D" id="1.10.260.30">
    <property type="entry name" value="Signal recognition particle, SRP54 subunit, M-domain"/>
    <property type="match status" value="1"/>
</dbReference>
<keyword evidence="8" id="KW-0256">Endoplasmic reticulum</keyword>
<dbReference type="SMART" id="SM00963">
    <property type="entry name" value="SRP54_N"/>
    <property type="match status" value="1"/>
</dbReference>
<evidence type="ECO:0000256" key="10">
    <source>
        <dbReference type="ARBA" id="ARBA00023134"/>
    </source>
</evidence>
<comment type="similarity">
    <text evidence="4">Belongs to the GTP-binding SRP family. SRP54 subfamily.</text>
</comment>
<dbReference type="InterPro" id="IPR013822">
    <property type="entry name" value="Signal_recog_particl_SRP54_hlx"/>
</dbReference>
<dbReference type="AlphaFoldDB" id="A0AAV2ZJQ4"/>
<dbReference type="GO" id="GO:0006616">
    <property type="term" value="P:SRP-dependent cotranslational protein targeting to membrane, translocation"/>
    <property type="evidence" value="ECO:0007669"/>
    <property type="project" value="TreeGrafter"/>
</dbReference>
<keyword evidence="6" id="KW-0547">Nucleotide-binding</keyword>
<dbReference type="Gene3D" id="1.20.120.140">
    <property type="entry name" value="Signal recognition particle SRP54, nucleotide-binding domain"/>
    <property type="match status" value="1"/>
</dbReference>
<dbReference type="EMBL" id="DYDO01000013">
    <property type="protein sequence ID" value="DBA14259.1"/>
    <property type="molecule type" value="Genomic_DNA"/>
</dbReference>
<keyword evidence="9" id="KW-0694">RNA-binding</keyword>
<keyword evidence="12" id="KW-0539">Nucleus</keyword>
<evidence type="ECO:0000256" key="6">
    <source>
        <dbReference type="ARBA" id="ARBA00022741"/>
    </source>
</evidence>
<dbReference type="Pfam" id="PF02881">
    <property type="entry name" value="SRP54_N"/>
    <property type="match status" value="1"/>
</dbReference>
<dbReference type="Proteomes" id="UP001181693">
    <property type="component" value="Unassembled WGS sequence"/>
</dbReference>
<evidence type="ECO:0000256" key="3">
    <source>
        <dbReference type="ARBA" id="ARBA00004496"/>
    </source>
</evidence>
<evidence type="ECO:0000256" key="14">
    <source>
        <dbReference type="ARBA" id="ARBA00034832"/>
    </source>
</evidence>
<evidence type="ECO:0000256" key="7">
    <source>
        <dbReference type="ARBA" id="ARBA00022801"/>
    </source>
</evidence>
<keyword evidence="5" id="KW-0963">Cytoplasm</keyword>
<comment type="caution">
    <text evidence="20">The sequence shown here is derived from an EMBL/GenBank/DDBJ whole genome shotgun (WGS) entry which is preliminary data.</text>
</comment>
<evidence type="ECO:0000256" key="17">
    <source>
        <dbReference type="ARBA" id="ARBA00045747"/>
    </source>
</evidence>
<keyword evidence="21" id="KW-1185">Reference proteome</keyword>
<evidence type="ECO:0000256" key="11">
    <source>
        <dbReference type="ARBA" id="ARBA00023135"/>
    </source>
</evidence>
<keyword evidence="13" id="KW-0687">Ribonucleoprotein</keyword>
<dbReference type="InterPro" id="IPR042101">
    <property type="entry name" value="SRP54_N_sf"/>
</dbReference>
<evidence type="ECO:0000256" key="15">
    <source>
        <dbReference type="ARBA" id="ARBA00034907"/>
    </source>
</evidence>
<dbReference type="SUPFAM" id="SSF47364">
    <property type="entry name" value="Domain of the SRP/SRP receptor G-proteins"/>
    <property type="match status" value="1"/>
</dbReference>
<keyword evidence="10" id="KW-0342">GTP-binding</keyword>
<name>A0AAV2ZJQ4_PYXAD</name>
<dbReference type="PROSITE" id="PS00300">
    <property type="entry name" value="SRP54"/>
    <property type="match status" value="1"/>
</dbReference>
<dbReference type="InterPro" id="IPR022941">
    <property type="entry name" value="SRP54"/>
</dbReference>
<evidence type="ECO:0000256" key="13">
    <source>
        <dbReference type="ARBA" id="ARBA00023274"/>
    </source>
</evidence>
<dbReference type="Pfam" id="PF00448">
    <property type="entry name" value="SRP54"/>
    <property type="match status" value="1"/>
</dbReference>
<dbReference type="GO" id="GO:0005786">
    <property type="term" value="C:signal recognition particle, endoplasmic reticulum targeting"/>
    <property type="evidence" value="ECO:0007669"/>
    <property type="project" value="UniProtKB-KW"/>
</dbReference>
<dbReference type="InterPro" id="IPR036225">
    <property type="entry name" value="SRP/SRP_N"/>
</dbReference>
<evidence type="ECO:0000256" key="9">
    <source>
        <dbReference type="ARBA" id="ARBA00022884"/>
    </source>
</evidence>
<evidence type="ECO:0000256" key="18">
    <source>
        <dbReference type="ARBA" id="ARBA00048157"/>
    </source>
</evidence>
<evidence type="ECO:0000256" key="1">
    <source>
        <dbReference type="ARBA" id="ARBA00004240"/>
    </source>
</evidence>
<keyword evidence="11" id="KW-0733">Signal recognition particle</keyword>
<comment type="catalytic activity">
    <reaction evidence="18">
        <text>GTP + H2O = GDP + phosphate + H(+)</text>
        <dbReference type="Rhea" id="RHEA:19669"/>
        <dbReference type="ChEBI" id="CHEBI:15377"/>
        <dbReference type="ChEBI" id="CHEBI:15378"/>
        <dbReference type="ChEBI" id="CHEBI:37565"/>
        <dbReference type="ChEBI" id="CHEBI:43474"/>
        <dbReference type="ChEBI" id="CHEBI:58189"/>
        <dbReference type="EC" id="3.6.5.4"/>
    </reaction>
    <physiologicalReaction direction="left-to-right" evidence="18">
        <dbReference type="Rhea" id="RHEA:19670"/>
    </physiologicalReaction>
</comment>
<dbReference type="GO" id="GO:0008312">
    <property type="term" value="F:7S RNA binding"/>
    <property type="evidence" value="ECO:0007669"/>
    <property type="project" value="InterPro"/>
</dbReference>
<dbReference type="EC" id="3.6.5.4" evidence="16"/>
<comment type="subcellular location">
    <subcellularLocation>
        <location evidence="3">Cytoplasm</location>
    </subcellularLocation>
    <subcellularLocation>
        <location evidence="1">Endoplasmic reticulum</location>
    </subcellularLocation>
    <subcellularLocation>
        <location evidence="2">Nucleus speckle</location>
    </subcellularLocation>
</comment>
<protein>
    <recommendedName>
        <fullName evidence="14">Signal recognition particle subunit SRP54</fullName>
        <ecNumber evidence="16">3.6.5.4</ecNumber>
    </recommendedName>
    <alternativeName>
        <fullName evidence="15">Signal recognition particle 54 kDa protein</fullName>
    </alternativeName>
</protein>
<evidence type="ECO:0000256" key="5">
    <source>
        <dbReference type="ARBA" id="ARBA00022490"/>
    </source>
</evidence>
<reference evidence="20" key="1">
    <citation type="thesis" date="2020" institute="ProQuest LLC" country="789 East Eisenhower Parkway, Ann Arbor, MI, USA">
        <title>Comparative Genomics and Chromosome Evolution.</title>
        <authorList>
            <person name="Mudd A.B."/>
        </authorList>
    </citation>
    <scope>NUCLEOTIDE SEQUENCE</scope>
    <source>
        <strain evidence="20">1538</strain>
        <tissue evidence="20">Blood</tissue>
    </source>
</reference>
<dbReference type="CDD" id="cd17875">
    <property type="entry name" value="SRP54_G"/>
    <property type="match status" value="1"/>
</dbReference>
<sequence length="457" mass="50435">MVLADLGRKITSALRSLSNATIINEEVLSAMLKEVCTALLEADVNIKLVKQLRENVKSAIDLEEMASGTRNDTLLDLVVSNNAELITNVHIKENLGAFDQLKQNATKARIPFYGSYTEMDPVNIAYEGVEKFKNENFEIIIVDTSGRHKQEDSLFEEMLQVSNAVQPDNIVYVMDASIGQACEAQAKAFKDKVDVASVIVTKLDGHAKGGGALSAVAATKSPIIFIGTGEHIDDFEPFKTQPFISKLLGMGDIEGLIDKVNELKLDDNEALIEKLKHGQFTLRDMYEQFQNIMKMGPFSQILGMIPGFGQDFMSKGNEQESMARLKKLMTIMDSMNDQELDNTDGAKLFSKQPGRIQRVARGSGVSTRDVQELLAQYTKFAQMVKKMGGIKGLFKGGDMSKNVNPSQMAKLNQQMAKMMDPRVLQHMGGMAGLQSMMRQFQQGAAGNMKGMMGFNNM</sequence>
<evidence type="ECO:0000313" key="20">
    <source>
        <dbReference type="EMBL" id="DBA14259.1"/>
    </source>
</evidence>